<evidence type="ECO:0000259" key="12">
    <source>
        <dbReference type="PROSITE" id="PS50825"/>
    </source>
</evidence>
<keyword evidence="5" id="KW-0677">Repeat</keyword>
<evidence type="ECO:0000256" key="8">
    <source>
        <dbReference type="PROSITE-ProRule" id="PRU00076"/>
    </source>
</evidence>
<dbReference type="Proteomes" id="UP000887568">
    <property type="component" value="Unplaced"/>
</dbReference>
<dbReference type="CDD" id="cd00054">
    <property type="entry name" value="EGF_CA"/>
    <property type="match status" value="1"/>
</dbReference>
<feature type="domain" description="EGF-like" evidence="11">
    <location>
        <begin position="1325"/>
        <end position="1361"/>
    </location>
</feature>
<dbReference type="Pfam" id="PF07645">
    <property type="entry name" value="EGF_CA"/>
    <property type="match status" value="3"/>
</dbReference>
<dbReference type="SMART" id="SM00181">
    <property type="entry name" value="EGF"/>
    <property type="match status" value="18"/>
</dbReference>
<proteinExistence type="predicted"/>
<keyword evidence="2" id="KW-0964">Secreted</keyword>
<dbReference type="PROSITE" id="PS01186">
    <property type="entry name" value="EGF_2"/>
    <property type="match status" value="3"/>
</dbReference>
<dbReference type="Pfam" id="PF02494">
    <property type="entry name" value="HYR"/>
    <property type="match status" value="1"/>
</dbReference>
<dbReference type="InterPro" id="IPR018097">
    <property type="entry name" value="EGF_Ca-bd_CS"/>
</dbReference>
<dbReference type="GO" id="GO:0005509">
    <property type="term" value="F:calcium ion binding"/>
    <property type="evidence" value="ECO:0007669"/>
    <property type="project" value="InterPro"/>
</dbReference>
<dbReference type="GO" id="GO:0005576">
    <property type="term" value="C:extracellular region"/>
    <property type="evidence" value="ECO:0007669"/>
    <property type="project" value="UniProtKB-SubCell"/>
</dbReference>
<dbReference type="Gene3D" id="2.10.70.10">
    <property type="entry name" value="Complement Module, domain 1"/>
    <property type="match status" value="6"/>
</dbReference>
<evidence type="ECO:0000313" key="15">
    <source>
        <dbReference type="Proteomes" id="UP000887568"/>
    </source>
</evidence>
<feature type="chain" id="PRO_5037225912" evidence="10">
    <location>
        <begin position="25"/>
        <end position="1827"/>
    </location>
</feature>
<dbReference type="InterPro" id="IPR003410">
    <property type="entry name" value="HYR_dom"/>
</dbReference>
<dbReference type="SMART" id="SM00032">
    <property type="entry name" value="CCP"/>
    <property type="match status" value="10"/>
</dbReference>
<feature type="domain" description="Sushi" evidence="13">
    <location>
        <begin position="1436"/>
        <end position="1499"/>
    </location>
</feature>
<evidence type="ECO:0000256" key="5">
    <source>
        <dbReference type="ARBA" id="ARBA00022737"/>
    </source>
</evidence>
<keyword evidence="6 9" id="KW-1015">Disulfide bond</keyword>
<evidence type="ECO:0000256" key="3">
    <source>
        <dbReference type="ARBA" id="ARBA00022536"/>
    </source>
</evidence>
<dbReference type="InterPro" id="IPR035976">
    <property type="entry name" value="Sushi/SCR/CCP_sf"/>
</dbReference>
<dbReference type="InterPro" id="IPR000742">
    <property type="entry name" value="EGF"/>
</dbReference>
<evidence type="ECO:0000256" key="4">
    <source>
        <dbReference type="ARBA" id="ARBA00022729"/>
    </source>
</evidence>
<dbReference type="InterPro" id="IPR026823">
    <property type="entry name" value="cEGF"/>
</dbReference>
<keyword evidence="9" id="KW-0768">Sushi</keyword>
<dbReference type="PROSITE" id="PS50923">
    <property type="entry name" value="SUSHI"/>
    <property type="match status" value="6"/>
</dbReference>
<dbReference type="FunFam" id="2.10.25.10:FF:000037">
    <property type="entry name" value="Signal peptide, CUB domain and EGF-like domain-containing 2"/>
    <property type="match status" value="1"/>
</dbReference>
<feature type="signal peptide" evidence="10">
    <location>
        <begin position="1"/>
        <end position="24"/>
    </location>
</feature>
<dbReference type="InterPro" id="IPR001881">
    <property type="entry name" value="EGF-like_Ca-bd_dom"/>
</dbReference>
<feature type="domain" description="HYR" evidence="12">
    <location>
        <begin position="1574"/>
        <end position="1654"/>
    </location>
</feature>
<keyword evidence="7" id="KW-0325">Glycoprotein</keyword>
<dbReference type="Pfam" id="PF12662">
    <property type="entry name" value="cEGF"/>
    <property type="match status" value="4"/>
</dbReference>
<comment type="subcellular location">
    <subcellularLocation>
        <location evidence="1">Secreted</location>
    </subcellularLocation>
</comment>
<reference evidence="14" key="1">
    <citation type="submission" date="2022-11" db="UniProtKB">
        <authorList>
            <consortium name="EnsemblMetazoa"/>
        </authorList>
    </citation>
    <scope>IDENTIFICATION</scope>
</reference>
<evidence type="ECO:0000259" key="13">
    <source>
        <dbReference type="PROSITE" id="PS50923"/>
    </source>
</evidence>
<feature type="domain" description="EGF-like" evidence="11">
    <location>
        <begin position="1284"/>
        <end position="1324"/>
    </location>
</feature>
<dbReference type="FunFam" id="2.10.25.10:FF:000119">
    <property type="entry name" value="vitamin K-dependent protein S"/>
    <property type="match status" value="2"/>
</dbReference>
<dbReference type="SUPFAM" id="SSF57196">
    <property type="entry name" value="EGF/Laminin"/>
    <property type="match status" value="3"/>
</dbReference>
<evidence type="ECO:0000256" key="9">
    <source>
        <dbReference type="PROSITE-ProRule" id="PRU00302"/>
    </source>
</evidence>
<evidence type="ECO:0000259" key="11">
    <source>
        <dbReference type="PROSITE" id="PS50026"/>
    </source>
</evidence>
<dbReference type="SUPFAM" id="SSF57184">
    <property type="entry name" value="Growth factor receptor domain"/>
    <property type="match status" value="6"/>
</dbReference>
<dbReference type="InterPro" id="IPR000436">
    <property type="entry name" value="Sushi_SCR_CCP_dom"/>
</dbReference>
<feature type="domain" description="Sushi" evidence="13">
    <location>
        <begin position="37"/>
        <end position="94"/>
    </location>
</feature>
<dbReference type="FunFam" id="2.10.25.10:FF:000005">
    <property type="entry name" value="Fibrillin 2"/>
    <property type="match status" value="2"/>
</dbReference>
<feature type="disulfide bond" evidence="9">
    <location>
        <begin position="1470"/>
        <end position="1497"/>
    </location>
</feature>
<dbReference type="FunFam" id="2.10.25.10:FF:000010">
    <property type="entry name" value="Pro-epidermal growth factor"/>
    <property type="match status" value="2"/>
</dbReference>
<dbReference type="PANTHER" id="PTHR47333:SF4">
    <property type="entry name" value="EGF-LIKE DOMAIN-CONTAINING PROTEIN"/>
    <property type="match status" value="1"/>
</dbReference>
<dbReference type="InterPro" id="IPR009030">
    <property type="entry name" value="Growth_fac_rcpt_cys_sf"/>
</dbReference>
<dbReference type="PROSITE" id="PS50026">
    <property type="entry name" value="EGF_3"/>
    <property type="match status" value="5"/>
</dbReference>
<feature type="domain" description="Sushi" evidence="13">
    <location>
        <begin position="1368"/>
        <end position="1435"/>
    </location>
</feature>
<keyword evidence="3 8" id="KW-0245">EGF-like domain</keyword>
<organism evidence="14 15">
    <name type="scientific">Patiria miniata</name>
    <name type="common">Bat star</name>
    <name type="synonym">Asterina miniata</name>
    <dbReference type="NCBI Taxonomy" id="46514"/>
    <lineage>
        <taxon>Eukaryota</taxon>
        <taxon>Metazoa</taxon>
        <taxon>Echinodermata</taxon>
        <taxon>Eleutherozoa</taxon>
        <taxon>Asterozoa</taxon>
        <taxon>Asteroidea</taxon>
        <taxon>Valvatacea</taxon>
        <taxon>Valvatida</taxon>
        <taxon>Asterinidae</taxon>
        <taxon>Patiria</taxon>
    </lineage>
</organism>
<dbReference type="CDD" id="cd00033">
    <property type="entry name" value="CCP"/>
    <property type="match status" value="4"/>
</dbReference>
<dbReference type="PANTHER" id="PTHR47333">
    <property type="entry name" value="VON WILLEBRAND FACTOR C AND EGF DOMAIN-CONTAINING PROTEIN"/>
    <property type="match status" value="1"/>
</dbReference>
<evidence type="ECO:0000256" key="10">
    <source>
        <dbReference type="SAM" id="SignalP"/>
    </source>
</evidence>
<dbReference type="InterPro" id="IPR049883">
    <property type="entry name" value="NOTCH1_EGF-like"/>
</dbReference>
<feature type="domain" description="EGF-like" evidence="11">
    <location>
        <begin position="1190"/>
        <end position="1231"/>
    </location>
</feature>
<dbReference type="OMA" id="CSHECIH"/>
<evidence type="ECO:0000256" key="6">
    <source>
        <dbReference type="ARBA" id="ARBA00023157"/>
    </source>
</evidence>
<dbReference type="SMART" id="SM01411">
    <property type="entry name" value="Ephrin_rec_like"/>
    <property type="match status" value="4"/>
</dbReference>
<accession>A0A914BBA5</accession>
<evidence type="ECO:0000256" key="2">
    <source>
        <dbReference type="ARBA" id="ARBA00022525"/>
    </source>
</evidence>
<feature type="domain" description="Sushi" evidence="13">
    <location>
        <begin position="390"/>
        <end position="446"/>
    </location>
</feature>
<protein>
    <submittedName>
        <fullName evidence="14">Uncharacterized protein</fullName>
    </submittedName>
</protein>
<dbReference type="EnsemblMetazoa" id="XM_038216794.1">
    <property type="protein sequence ID" value="XP_038072722.1"/>
    <property type="gene ID" value="LOC119741115"/>
</dbReference>
<dbReference type="SMART" id="SM00179">
    <property type="entry name" value="EGF_CA"/>
    <property type="match status" value="14"/>
</dbReference>
<comment type="caution">
    <text evidence="8">Lacks conserved residue(s) required for the propagation of feature annotation.</text>
</comment>
<feature type="domain" description="Sushi" evidence="13">
    <location>
        <begin position="162"/>
        <end position="217"/>
    </location>
</feature>
<dbReference type="Pfam" id="PF00084">
    <property type="entry name" value="Sushi"/>
    <property type="match status" value="5"/>
</dbReference>
<name>A0A914BBA5_PATMI</name>
<feature type="disulfide bond" evidence="9">
    <location>
        <begin position="1406"/>
        <end position="1433"/>
    </location>
</feature>
<feature type="domain" description="EGF-like" evidence="11">
    <location>
        <begin position="806"/>
        <end position="847"/>
    </location>
</feature>
<dbReference type="Pfam" id="PF14670">
    <property type="entry name" value="FXa_inhibition"/>
    <property type="match status" value="5"/>
</dbReference>
<evidence type="ECO:0000313" key="14">
    <source>
        <dbReference type="EnsemblMetazoa" id="XP_038072722.1"/>
    </source>
</evidence>
<dbReference type="SUPFAM" id="SSF57535">
    <property type="entry name" value="Complement control module/SCR domain"/>
    <property type="match status" value="6"/>
</dbReference>
<dbReference type="GeneID" id="119741115"/>
<dbReference type="PROSITE" id="PS50825">
    <property type="entry name" value="HYR"/>
    <property type="match status" value="1"/>
</dbReference>
<sequence length="1827" mass="196782">MAWRGCLVMWVAVCLVTRLRLVTAQNDRIDSGENDRPPCDQPPGIENGSYEAYNHGASVSYSCDEGYQMYTFGSRERHCQENGRWSGSTPVCSAGGCSEDDAPVVPFSSVSRYNGGTVRWHRCHTGFEPQGPGSTVTYCDGTRWRNQLSQCVRAVRAVRSTATCGLAPRIENARVTQGAGGLVTYTCAQGYKARLGVGSIRCGADGQWIGSPSVCIRQGCQVPRTTAVQDGIINIKHEGAMLKIGCRSGYEIRGSSVLFCNGRVWNGTLPTCQLQSGGYPATVLEGDRCGTAPRVENANPPVYVNKYDASRTFFYAITYRCHHGFTLYPSNYAVYCSAGSVVGTPPNCLSTCGYQNGGCQQICRNGADGAICSCRDGYKLASDGKTCQGQGCQVPRNTAVQNGIINIKNAGAMLKIECRSGYKIRGSSVLFCNGLVWNGTLPTCQLQSGGYPATVLEGDRCGTAPRVENANPPVYVNKYDASRTFFYAITYRCHHGFTLYPANYAVYCSAGSVVGTPPNCLSTCGNRNGGCQQICRNGPHGAICSCRDGYKLASDGKTCQDFNECSTNVGRGPCQHICYNSPGSFVCYCHSGFNLAPDKTSCIQNQGRCNCGEHGECVYAWGVARRCRCIAGYKASTDGFHCLVMPCSCGAGTNTCSQPDGQKICTCLQGYRPAVDGTSCVDVDECQESRNSLADCQAACYNTQGSYSCSCPQRWLRLAADERSCEEIPCSCGRYSTSCSQPDGVKICTCADGYKPAPNGASCVDRNECVESNICQGQCTNTWGSYNCRCTESGYRLAADRHSCEDIDECQNSRSHDCQHACVNVPGTYRCDCPPGNILMPDGRSCQECRPNSYRNATANECLECPAHSRTIGRGKASIRDCLCSPGYTGDYTSDIPCKDINECEQDNGKCKQHCINTPGSFYCACPNGYMLMDDGSTCQDHNECSQSNGGCQHQCFNTGGSFVCDCNDGHTVDPSDPYLCADIDECRESGDGLADCEAACRNTLGSYYCLCPQEWLRLAADKRTCEVMPCSCGAGTDTCSQPDGQKICACLQGYRPAVDGTSCVDIDECQESGNSLADCQAACYNTQGSYSCSCPQRWLRLAADERSCEEIPCSCGRYSTSCSQPDGVKICTCADGYKPAPNGASCIDRNECVESNICQGQCTNTWGSYNCRCTESGYRLAADRHSCEDIDECQNSRSHDCQHACVNVPGTYRCDCPPGNILMPDGRSCQECRPNSYRSATANECLECPAHSRTVGRGKASIRDCLCSPGYTGDYTRDIPCKDIDECEQDNGGCKQHCINTPGSFYCACPNGYMLMDDGSTCQDHDECSQSNGGCQHQCFNTEGSFVCDCSDGYTVDPSDPYLCAAVTCSPLVLSENMNVSPRDHCLGTHATNQIIVGTTCRLGCKNGYELQGNARKTCQNTGRWSGEPVACNPVRCPGLQHPDHGLVSPPSCLQDGEIEFSGICAYSCDEGYTLIGSSLTNCQACGEWSNEKPSCSEVSEVTCPRDVSVVLEPGESHAVVDLPKPVHTLDRLEASVPAVGHPFPAGRTTVTYTAWSNSTESLATCSLTVIVTDEEPPVFEFCPESFTVNTQEQYPEIEWEPPVATDNVAVVGNNTWISPEGRFTWGTYTFLTDVRDAAGNSATCKFSISIQTVVCGKPNGPLNGESGCSDWMFGKICEPRCNQSYYFFDGPPENVYLCGFFGVWWPSREVPDCSPYSYLGNQTTCPTGTELKSFTVLEDPVCIACPRGMYYSAAAGSMPSCLPCAMGTYQGGFGQESCVSCPAGQTTATEAAISSSECFLIEEVTVATTTTQPAGPVQLNEHGVS</sequence>
<dbReference type="OrthoDB" id="4405280at2759"/>
<evidence type="ECO:0000256" key="7">
    <source>
        <dbReference type="ARBA" id="ARBA00023180"/>
    </source>
</evidence>
<dbReference type="PROSITE" id="PS00010">
    <property type="entry name" value="ASX_HYDROXYL"/>
    <property type="match status" value="9"/>
</dbReference>
<keyword evidence="4 10" id="KW-0732">Signal</keyword>
<keyword evidence="15" id="KW-1185">Reference proteome</keyword>
<feature type="domain" description="EGF-like" evidence="11">
    <location>
        <begin position="900"/>
        <end position="940"/>
    </location>
</feature>
<dbReference type="InterPro" id="IPR052080">
    <property type="entry name" value="vWF_C/EGF_Fibrillin"/>
</dbReference>
<dbReference type="Gene3D" id="2.10.50.10">
    <property type="entry name" value="Tumor Necrosis Factor Receptor, subunit A, domain 2"/>
    <property type="match status" value="3"/>
</dbReference>
<dbReference type="InterPro" id="IPR000152">
    <property type="entry name" value="EGF-type_Asp/Asn_hydroxyl_site"/>
</dbReference>
<dbReference type="RefSeq" id="XP_038072722.1">
    <property type="nucleotide sequence ID" value="XM_038216794.1"/>
</dbReference>
<evidence type="ECO:0000256" key="1">
    <source>
        <dbReference type="ARBA" id="ARBA00004613"/>
    </source>
</evidence>
<dbReference type="Gene3D" id="2.10.25.10">
    <property type="entry name" value="Laminin"/>
    <property type="match status" value="16"/>
</dbReference>
<feature type="domain" description="Sushi" evidence="13">
    <location>
        <begin position="218"/>
        <end position="274"/>
    </location>
</feature>
<dbReference type="PROSITE" id="PS01187">
    <property type="entry name" value="EGF_CA"/>
    <property type="match status" value="6"/>
</dbReference>